<name>A0A8H3BAQ8_9AGAM</name>
<dbReference type="InterPro" id="IPR036259">
    <property type="entry name" value="MFS_trans_sf"/>
</dbReference>
<feature type="compositionally biased region" description="Polar residues" evidence="7">
    <location>
        <begin position="635"/>
        <end position="649"/>
    </location>
</feature>
<evidence type="ECO:0000256" key="2">
    <source>
        <dbReference type="ARBA" id="ARBA00008335"/>
    </source>
</evidence>
<dbReference type="FunFam" id="3.40.190.10:FF:000123">
    <property type="entry name" value="HIS1p ATP phosphoribosyltransferase"/>
    <property type="match status" value="1"/>
</dbReference>
<keyword evidence="6 8" id="KW-0472">Membrane</keyword>
<feature type="transmembrane region" description="Helical" evidence="8">
    <location>
        <begin position="214"/>
        <end position="235"/>
    </location>
</feature>
<evidence type="ECO:0000256" key="3">
    <source>
        <dbReference type="ARBA" id="ARBA00022448"/>
    </source>
</evidence>
<dbReference type="Gene3D" id="1.20.1250.20">
    <property type="entry name" value="MFS general substrate transporter like domains"/>
    <property type="match status" value="1"/>
</dbReference>
<dbReference type="AlphaFoldDB" id="A0A8H3BAQ8"/>
<dbReference type="InterPro" id="IPR013820">
    <property type="entry name" value="ATP_PRibTrfase_cat"/>
</dbReference>
<dbReference type="GO" id="GO:0003879">
    <property type="term" value="F:ATP phosphoribosyltransferase activity"/>
    <property type="evidence" value="ECO:0007669"/>
    <property type="project" value="InterPro"/>
</dbReference>
<feature type="transmembrane region" description="Helical" evidence="8">
    <location>
        <begin position="390"/>
        <end position="408"/>
    </location>
</feature>
<comment type="subcellular location">
    <subcellularLocation>
        <location evidence="1">Endomembrane system</location>
        <topology evidence="1">Multi-pass membrane protein</topology>
    </subcellularLocation>
</comment>
<keyword evidence="5 8" id="KW-1133">Transmembrane helix</keyword>
<dbReference type="NCBIfam" id="TIGR00070">
    <property type="entry name" value="hisG"/>
    <property type="match status" value="1"/>
</dbReference>
<dbReference type="Gene3D" id="3.30.300.30">
    <property type="match status" value="1"/>
</dbReference>
<feature type="transmembrane region" description="Helical" evidence="8">
    <location>
        <begin position="56"/>
        <end position="73"/>
    </location>
</feature>
<organism evidence="10 11">
    <name type="scientific">Rhizoctonia solani</name>
    <dbReference type="NCBI Taxonomy" id="456999"/>
    <lineage>
        <taxon>Eukaryota</taxon>
        <taxon>Fungi</taxon>
        <taxon>Dikarya</taxon>
        <taxon>Basidiomycota</taxon>
        <taxon>Agaricomycotina</taxon>
        <taxon>Agaricomycetes</taxon>
        <taxon>Cantharellales</taxon>
        <taxon>Ceratobasidiaceae</taxon>
        <taxon>Rhizoctonia</taxon>
    </lineage>
</organism>
<dbReference type="SUPFAM" id="SSF103473">
    <property type="entry name" value="MFS general substrate transporter"/>
    <property type="match status" value="1"/>
</dbReference>
<evidence type="ECO:0000256" key="1">
    <source>
        <dbReference type="ARBA" id="ARBA00004127"/>
    </source>
</evidence>
<keyword evidence="3" id="KW-0813">Transport</keyword>
<feature type="transmembrane region" description="Helical" evidence="8">
    <location>
        <begin position="363"/>
        <end position="383"/>
    </location>
</feature>
<evidence type="ECO:0000256" key="6">
    <source>
        <dbReference type="ARBA" id="ARBA00023136"/>
    </source>
</evidence>
<dbReference type="Pfam" id="PF07690">
    <property type="entry name" value="MFS_1"/>
    <property type="match status" value="1"/>
</dbReference>
<dbReference type="InterPro" id="IPR018198">
    <property type="entry name" value="ATP_PRibTrfase_CS"/>
</dbReference>
<protein>
    <recommendedName>
        <fullName evidence="9">ATP phosphoribosyltransferase catalytic domain-containing protein</fullName>
    </recommendedName>
</protein>
<dbReference type="GO" id="GO:0022857">
    <property type="term" value="F:transmembrane transporter activity"/>
    <property type="evidence" value="ECO:0007669"/>
    <property type="project" value="InterPro"/>
</dbReference>
<feature type="transmembrane region" description="Helical" evidence="8">
    <location>
        <begin position="323"/>
        <end position="343"/>
    </location>
</feature>
<dbReference type="GO" id="GO:0000105">
    <property type="term" value="P:L-histidine biosynthetic process"/>
    <property type="evidence" value="ECO:0007669"/>
    <property type="project" value="InterPro"/>
</dbReference>
<dbReference type="Gene3D" id="1.20.1720.10">
    <property type="entry name" value="Multidrug resistance protein D"/>
    <property type="match status" value="1"/>
</dbReference>
<dbReference type="GO" id="GO:0005886">
    <property type="term" value="C:plasma membrane"/>
    <property type="evidence" value="ECO:0007669"/>
    <property type="project" value="TreeGrafter"/>
</dbReference>
<dbReference type="PRINTS" id="PR01036">
    <property type="entry name" value="TCRTETB"/>
</dbReference>
<proteinExistence type="inferred from homology"/>
<dbReference type="InterPro" id="IPR045851">
    <property type="entry name" value="AMP-bd_C_sf"/>
</dbReference>
<gene>
    <name evidence="10" type="ORF">RDB_LOCUS41801</name>
</gene>
<dbReference type="SUPFAM" id="SSF56801">
    <property type="entry name" value="Acetyl-CoA synthetase-like"/>
    <property type="match status" value="1"/>
</dbReference>
<sequence>MSLPVGDCGVAEPVGAARDVEQQRSGKEIEQRDVEQTLEAGEADLTDQTHYLPRRYIIQVFLTCASVGMTGLLDETMIAVALPLIASNLNTGSQISAVATAYFITSTACQILYGRISDIWSRKSVLLSLLFILFIGNLASSLAQTFTQILVFRAIVGIGGGGIGTSGQIIVSDVVSLKLRQRGKYQGILGSSVALANGVGPIIGGALAGTSSDGWRWIFRLELPLAVLSAAPVIFFMPPKPVDGSILKKLAKLDWVGATFALLGTTTLVLGISWGGSEYPWSSGHVIGTLVAGGVSCVVFILWEWKGALLPLMPLHIYKNRVVIGGIATHTLNGFLTVVQVFYLPTFYQNVYGYSAVKSGAMILPIVLVQTAVSTISGIIITLTGRYRELIISGWAIWTIGLGLITTFDAHTLLAKQVGIFTAPHDRKEDRVKVKGFRVELYGVAAAMKTTLGVEAAVALFIDGEIAGVFATDSVDGAVVRAACAKIQSYCACPFRYITISEMPTMTNGKTDKRQLRTITSCSSITNESGSLDVSSDSSTCPSTASIASDEDSIIPARGRLFVNVIEQEGRTFPPRSSIFSRNYTLTRSRTASEADDKNSVRNLDHHQLNRPLPLDLSPLCLSRAIEDNPRLNLTGENMTQGLVNGSSTKVDEPTDNKALKLVAQEATSILTPPLTESVPPSPTNIFDDRVLFAVPKKGRLHEKCVEMLRSAGLEFTKPNRLDICMAKNMPITLVFLPAADIPRFVGESNVDMGITGQDVIFESKMQALTTESLALGFGRCKLQVQVPVSSGIDRIEDLAGKRIATSFESVAREHFEVIDARLGTKTVVEHLSGSVETACALGLADGIVDLVESGETMRAAGLKAIATIMSSEAVLISSSTPKKPHMLSVAEQLKSRLAGVVASAKYILCQYNIRRTDLEVARKITPG</sequence>
<feature type="transmembrane region" description="Helical" evidence="8">
    <location>
        <begin position="149"/>
        <end position="175"/>
    </location>
</feature>
<evidence type="ECO:0000256" key="8">
    <source>
        <dbReference type="SAM" id="Phobius"/>
    </source>
</evidence>
<dbReference type="Proteomes" id="UP000663850">
    <property type="component" value="Unassembled WGS sequence"/>
</dbReference>
<dbReference type="FunFam" id="1.20.1720.10:FF:000013">
    <property type="entry name" value="Related to multidrug resistance proteins"/>
    <property type="match status" value="1"/>
</dbReference>
<evidence type="ECO:0000259" key="9">
    <source>
        <dbReference type="Pfam" id="PF01634"/>
    </source>
</evidence>
<comment type="caution">
    <text evidence="10">The sequence shown here is derived from an EMBL/GenBank/DDBJ whole genome shotgun (WGS) entry which is preliminary data.</text>
</comment>
<dbReference type="SUPFAM" id="SSF53850">
    <property type="entry name" value="Periplasmic binding protein-like II"/>
    <property type="match status" value="1"/>
</dbReference>
<evidence type="ECO:0000313" key="11">
    <source>
        <dbReference type="Proteomes" id="UP000663850"/>
    </source>
</evidence>
<feature type="transmembrane region" description="Helical" evidence="8">
    <location>
        <begin position="286"/>
        <end position="303"/>
    </location>
</feature>
<dbReference type="GO" id="GO:0012505">
    <property type="term" value="C:endomembrane system"/>
    <property type="evidence" value="ECO:0007669"/>
    <property type="project" value="UniProtKB-SubCell"/>
</dbReference>
<evidence type="ECO:0000313" key="10">
    <source>
        <dbReference type="EMBL" id="CAE6451318.1"/>
    </source>
</evidence>
<evidence type="ECO:0000256" key="5">
    <source>
        <dbReference type="ARBA" id="ARBA00022989"/>
    </source>
</evidence>
<dbReference type="PANTHER" id="PTHR23501:SF189">
    <property type="entry name" value="DRUG TRANSPORTER, PUTATIVE (AFU_ORTHOLOGUE AFUA_4G03920)-RELATED"/>
    <property type="match status" value="1"/>
</dbReference>
<dbReference type="Pfam" id="PF01634">
    <property type="entry name" value="HisG"/>
    <property type="match status" value="1"/>
</dbReference>
<evidence type="ECO:0000256" key="4">
    <source>
        <dbReference type="ARBA" id="ARBA00022692"/>
    </source>
</evidence>
<dbReference type="PANTHER" id="PTHR23501">
    <property type="entry name" value="MAJOR FACILITATOR SUPERFAMILY"/>
    <property type="match status" value="1"/>
</dbReference>
<dbReference type="InterPro" id="IPR011701">
    <property type="entry name" value="MFS"/>
</dbReference>
<feature type="region of interest" description="Disordered" evidence="7">
    <location>
        <begin position="633"/>
        <end position="653"/>
    </location>
</feature>
<feature type="transmembrane region" description="Helical" evidence="8">
    <location>
        <begin position="125"/>
        <end position="143"/>
    </location>
</feature>
<dbReference type="GO" id="GO:0005737">
    <property type="term" value="C:cytoplasm"/>
    <property type="evidence" value="ECO:0007669"/>
    <property type="project" value="InterPro"/>
</dbReference>
<dbReference type="Gene3D" id="3.40.190.10">
    <property type="entry name" value="Periplasmic binding protein-like II"/>
    <property type="match status" value="2"/>
</dbReference>
<comment type="similarity">
    <text evidence="2">Belongs to the major facilitator superfamily.</text>
</comment>
<evidence type="ECO:0000256" key="7">
    <source>
        <dbReference type="SAM" id="MobiDB-lite"/>
    </source>
</evidence>
<dbReference type="PROSITE" id="PS01316">
    <property type="entry name" value="ATP_P_PHORIBOSYLTR"/>
    <property type="match status" value="1"/>
</dbReference>
<feature type="transmembrane region" description="Helical" evidence="8">
    <location>
        <begin position="255"/>
        <end position="274"/>
    </location>
</feature>
<reference evidence="10" key="1">
    <citation type="submission" date="2021-01" db="EMBL/GenBank/DDBJ databases">
        <authorList>
            <person name="Kaushik A."/>
        </authorList>
    </citation>
    <scope>NUCLEOTIDE SEQUENCE</scope>
    <source>
        <strain evidence="10">Type strain: AG8-Rh-89/</strain>
    </source>
</reference>
<feature type="transmembrane region" description="Helical" evidence="8">
    <location>
        <begin position="187"/>
        <end position="208"/>
    </location>
</feature>
<feature type="transmembrane region" description="Helical" evidence="8">
    <location>
        <begin position="93"/>
        <end position="113"/>
    </location>
</feature>
<feature type="domain" description="ATP phosphoribosyltransferase catalytic" evidence="9">
    <location>
        <begin position="739"/>
        <end position="896"/>
    </location>
</feature>
<keyword evidence="4 8" id="KW-0812">Transmembrane</keyword>
<dbReference type="EMBL" id="CAJMWZ010002209">
    <property type="protein sequence ID" value="CAE6451318.1"/>
    <property type="molecule type" value="Genomic_DNA"/>
</dbReference>
<accession>A0A8H3BAQ8</accession>